<keyword evidence="3" id="KW-0064">Aspartyl protease</keyword>
<comment type="similarity">
    <text evidence="1">Belongs to the DDI1 family.</text>
</comment>
<dbReference type="SUPFAM" id="SSF54236">
    <property type="entry name" value="Ubiquitin-like"/>
    <property type="match status" value="1"/>
</dbReference>
<dbReference type="GO" id="GO:0004190">
    <property type="term" value="F:aspartic-type endopeptidase activity"/>
    <property type="evidence" value="ECO:0007669"/>
    <property type="project" value="UniProtKB-KW"/>
</dbReference>
<evidence type="ECO:0000313" key="7">
    <source>
        <dbReference type="EMBL" id="CAD9976895.1"/>
    </source>
</evidence>
<dbReference type="GO" id="GO:0006508">
    <property type="term" value="P:proteolysis"/>
    <property type="evidence" value="ECO:0007669"/>
    <property type="project" value="UniProtKB-KW"/>
</dbReference>
<dbReference type="Pfam" id="PF09668">
    <property type="entry name" value="Asp_protease"/>
    <property type="match status" value="1"/>
</dbReference>
<organism evidence="7">
    <name type="scientific">Entomoneis paludosa</name>
    <dbReference type="NCBI Taxonomy" id="265537"/>
    <lineage>
        <taxon>Eukaryota</taxon>
        <taxon>Sar</taxon>
        <taxon>Stramenopiles</taxon>
        <taxon>Ochrophyta</taxon>
        <taxon>Bacillariophyta</taxon>
        <taxon>Bacillariophyceae</taxon>
        <taxon>Bacillariophycidae</taxon>
        <taxon>Entomoneidaceae</taxon>
        <taxon>Entomoneis</taxon>
    </lineage>
</organism>
<dbReference type="InterPro" id="IPR000626">
    <property type="entry name" value="Ubiquitin-like_dom"/>
</dbReference>
<evidence type="ECO:0000256" key="3">
    <source>
        <dbReference type="ARBA" id="ARBA00022750"/>
    </source>
</evidence>
<dbReference type="Gene3D" id="2.40.70.10">
    <property type="entry name" value="Acid Proteases"/>
    <property type="match status" value="1"/>
</dbReference>
<feature type="domain" description="Ubiquitin-like" evidence="6">
    <location>
        <begin position="4"/>
        <end position="80"/>
    </location>
</feature>
<dbReference type="EMBL" id="HBHT01025348">
    <property type="protein sequence ID" value="CAD9976895.1"/>
    <property type="molecule type" value="Transcribed_RNA"/>
</dbReference>
<evidence type="ECO:0000256" key="4">
    <source>
        <dbReference type="ARBA" id="ARBA00022801"/>
    </source>
</evidence>
<keyword evidence="4" id="KW-0378">Hydrolase</keyword>
<gene>
    <name evidence="7" type="ORF">APAL1065_LOCUS17018</name>
</gene>
<dbReference type="InterPro" id="IPR029071">
    <property type="entry name" value="Ubiquitin-like_domsf"/>
</dbReference>
<evidence type="ECO:0000259" key="6">
    <source>
        <dbReference type="PROSITE" id="PS50053"/>
    </source>
</evidence>
<dbReference type="PANTHER" id="PTHR12917:SF1">
    <property type="entry name" value="AT13091P"/>
    <property type="match status" value="1"/>
</dbReference>
<sequence length="419" mass="45386">MTDLTITLVDASSGQSETLPLPSNMSVREAAELVSGIFGLSVDRLGLFKDGKRLLPSLSLKAAGVKDGDLIAAQLQRPQQPARAAAPAPAASGGLDFSSLLGGAAPVPAAASAPGSGKPTGPPVYYPGMALDDAMQHNPHPHNFVSLLIQHDHLMKELRYHQPQMHQKLQGQSLDKAVQIWREEMVKGSIAGALKHAEASRKRNDMNERLAKNPNDPAAKEYFGEIERKRKVDSQYYQMMEQYPESMGRVLMLYVEAKINSHPIQAFVDSGAQMTIMSKKVATMVGLADLIDTRFAGVAAGVGTGKILGKIHIVQLQIGSSYYPCSVSVMDDPAPGATEMPFLLGLDMLKRHLCQLDLRSGVLRFTVGNEEIPFLHEKDLSQTQGGTKGFDAQKANEELEKLMAKEDKKDADGDQEMSS</sequence>
<dbReference type="InterPro" id="IPR019103">
    <property type="entry name" value="Peptidase_aspartic_DDI1-type"/>
</dbReference>
<accession>A0A7S2YH21</accession>
<reference evidence="7" key="1">
    <citation type="submission" date="2021-01" db="EMBL/GenBank/DDBJ databases">
        <authorList>
            <person name="Corre E."/>
            <person name="Pelletier E."/>
            <person name="Niang G."/>
            <person name="Scheremetjew M."/>
            <person name="Finn R."/>
            <person name="Kale V."/>
            <person name="Holt S."/>
            <person name="Cochrane G."/>
            <person name="Meng A."/>
            <person name="Brown T."/>
            <person name="Cohen L."/>
        </authorList>
    </citation>
    <scope>NUCLEOTIDE SEQUENCE</scope>
    <source>
        <strain evidence="7">CCMP125</strain>
    </source>
</reference>
<dbReference type="PROSITE" id="PS50053">
    <property type="entry name" value="UBIQUITIN_2"/>
    <property type="match status" value="1"/>
</dbReference>
<keyword evidence="2" id="KW-0645">Protease</keyword>
<evidence type="ECO:0000256" key="5">
    <source>
        <dbReference type="SAM" id="MobiDB-lite"/>
    </source>
</evidence>
<proteinExistence type="inferred from homology"/>
<name>A0A7S2YH21_9STRA</name>
<evidence type="ECO:0000256" key="2">
    <source>
        <dbReference type="ARBA" id="ARBA00022670"/>
    </source>
</evidence>
<dbReference type="SUPFAM" id="SSF50630">
    <property type="entry name" value="Acid proteases"/>
    <property type="match status" value="1"/>
</dbReference>
<dbReference type="InterPro" id="IPR021109">
    <property type="entry name" value="Peptidase_aspartic_dom_sf"/>
</dbReference>
<dbReference type="CDD" id="cd05479">
    <property type="entry name" value="RP_DDI"/>
    <property type="match status" value="1"/>
</dbReference>
<evidence type="ECO:0000256" key="1">
    <source>
        <dbReference type="ARBA" id="ARBA00009136"/>
    </source>
</evidence>
<dbReference type="PANTHER" id="PTHR12917">
    <property type="entry name" value="ASPARTYL PROTEASE DDI-RELATED"/>
    <property type="match status" value="1"/>
</dbReference>
<protein>
    <recommendedName>
        <fullName evidence="6">Ubiquitin-like domain-containing protein</fullName>
    </recommendedName>
</protein>
<feature type="compositionally biased region" description="Basic and acidic residues" evidence="5">
    <location>
        <begin position="394"/>
        <end position="412"/>
    </location>
</feature>
<feature type="region of interest" description="Disordered" evidence="5">
    <location>
        <begin position="381"/>
        <end position="419"/>
    </location>
</feature>
<dbReference type="AlphaFoldDB" id="A0A7S2YH21"/>